<dbReference type="AlphaFoldDB" id="A0A498JI31"/>
<dbReference type="GO" id="GO:0016020">
    <property type="term" value="C:membrane"/>
    <property type="evidence" value="ECO:0007669"/>
    <property type="project" value="TreeGrafter"/>
</dbReference>
<evidence type="ECO:0000313" key="5">
    <source>
        <dbReference type="Proteomes" id="UP000290289"/>
    </source>
</evidence>
<dbReference type="PANTHER" id="PTHR43490">
    <property type="entry name" value="(+)-NEOMENTHOL DEHYDROGENASE"/>
    <property type="match status" value="1"/>
</dbReference>
<keyword evidence="3" id="KW-0560">Oxidoreductase</keyword>
<comment type="similarity">
    <text evidence="1">Belongs to the short-chain dehydrogenases/reductases (SDR) family.</text>
</comment>
<gene>
    <name evidence="4" type="ORF">DVH24_013647</name>
</gene>
<dbReference type="PRINTS" id="PR00081">
    <property type="entry name" value="GDHRDH"/>
</dbReference>
<organism evidence="4 5">
    <name type="scientific">Malus domestica</name>
    <name type="common">Apple</name>
    <name type="synonym">Pyrus malus</name>
    <dbReference type="NCBI Taxonomy" id="3750"/>
    <lineage>
        <taxon>Eukaryota</taxon>
        <taxon>Viridiplantae</taxon>
        <taxon>Streptophyta</taxon>
        <taxon>Embryophyta</taxon>
        <taxon>Tracheophyta</taxon>
        <taxon>Spermatophyta</taxon>
        <taxon>Magnoliopsida</taxon>
        <taxon>eudicotyledons</taxon>
        <taxon>Gunneridae</taxon>
        <taxon>Pentapetalae</taxon>
        <taxon>rosids</taxon>
        <taxon>fabids</taxon>
        <taxon>Rosales</taxon>
        <taxon>Rosaceae</taxon>
        <taxon>Amygdaloideae</taxon>
        <taxon>Maleae</taxon>
        <taxon>Malus</taxon>
    </lineage>
</organism>
<dbReference type="PANTHER" id="PTHR43490:SF98">
    <property type="entry name" value="OS02G0640600 PROTEIN"/>
    <property type="match status" value="1"/>
</dbReference>
<accession>A0A498JI31</accession>
<dbReference type="Pfam" id="PF00106">
    <property type="entry name" value="adh_short"/>
    <property type="match status" value="2"/>
</dbReference>
<evidence type="ECO:0000313" key="4">
    <source>
        <dbReference type="EMBL" id="RXH93071.1"/>
    </source>
</evidence>
<dbReference type="EMBL" id="RDQH01000333">
    <property type="protein sequence ID" value="RXH93071.1"/>
    <property type="molecule type" value="Genomic_DNA"/>
</dbReference>
<reference evidence="4 5" key="1">
    <citation type="submission" date="2018-10" db="EMBL/GenBank/DDBJ databases">
        <title>A high-quality apple genome assembly.</title>
        <authorList>
            <person name="Hu J."/>
        </authorList>
    </citation>
    <scope>NUCLEOTIDE SEQUENCE [LARGE SCALE GENOMIC DNA]</scope>
    <source>
        <strain evidence="5">cv. HFTH1</strain>
        <tissue evidence="4">Young leaf</tissue>
    </source>
</reference>
<keyword evidence="5" id="KW-1185">Reference proteome</keyword>
<dbReference type="GO" id="GO:0016491">
    <property type="term" value="F:oxidoreductase activity"/>
    <property type="evidence" value="ECO:0007669"/>
    <property type="project" value="UniProtKB-KW"/>
</dbReference>
<evidence type="ECO:0008006" key="6">
    <source>
        <dbReference type="Google" id="ProtNLM"/>
    </source>
</evidence>
<keyword evidence="2" id="KW-0521">NADP</keyword>
<dbReference type="Proteomes" id="UP000290289">
    <property type="component" value="Chromosome 7"/>
</dbReference>
<sequence length="303" mass="32913">MAEAAKRYAVVTGSNQGIGFGTVKKLAANGIMVVLTALDEKMGLEAIENLKECGLSDLVVFHQLDVTDLASVASLADFVKTQFGKLDILELPQVNNAGVRGTIVDPEAFRAAVASGVGRDGLGFNWSEIMTQTYELAEVCVRTNYYGSKKMTKALLPLLQLSDSPTVVSLSSGMGLLKHIPNGWAKRLLSDAGKLTEDRIDEVLSEFLKDFKEDMLETRGWPASLSAYILSKAAINAFTRIMAKQYPNICINSVCPGFVKTDLNFNTGILTIDEGAESVVRLAMVTNGSPSGHYFYRQEVTHF</sequence>
<dbReference type="FunFam" id="3.40.50.720:FF:000312">
    <property type="entry name" value="(+)-neomenthol dehydrogenase"/>
    <property type="match status" value="1"/>
</dbReference>
<name>A0A498JI31_MALDO</name>
<dbReference type="InterPro" id="IPR002347">
    <property type="entry name" value="SDR_fam"/>
</dbReference>
<comment type="caution">
    <text evidence="4">The sequence shown here is derived from an EMBL/GenBank/DDBJ whole genome shotgun (WGS) entry which is preliminary data.</text>
</comment>
<evidence type="ECO:0000256" key="1">
    <source>
        <dbReference type="ARBA" id="ARBA00006484"/>
    </source>
</evidence>
<dbReference type="STRING" id="3750.A0A498JI31"/>
<evidence type="ECO:0000256" key="2">
    <source>
        <dbReference type="ARBA" id="ARBA00022857"/>
    </source>
</evidence>
<evidence type="ECO:0000256" key="3">
    <source>
        <dbReference type="ARBA" id="ARBA00023002"/>
    </source>
</evidence>
<dbReference type="InterPro" id="IPR036291">
    <property type="entry name" value="NAD(P)-bd_dom_sf"/>
</dbReference>
<dbReference type="Gene3D" id="3.40.50.720">
    <property type="entry name" value="NAD(P)-binding Rossmann-like Domain"/>
    <property type="match status" value="1"/>
</dbReference>
<protein>
    <recommendedName>
        <fullName evidence="6">(+)-neomenthol dehydrogenase-like</fullName>
    </recommendedName>
</protein>
<dbReference type="SUPFAM" id="SSF51735">
    <property type="entry name" value="NAD(P)-binding Rossmann-fold domains"/>
    <property type="match status" value="1"/>
</dbReference>
<proteinExistence type="inferred from homology"/>